<keyword evidence="2" id="KW-1185">Reference proteome</keyword>
<comment type="caution">
    <text evidence="1">The sequence shown here is derived from an EMBL/GenBank/DDBJ whole genome shotgun (WGS) entry which is preliminary data.</text>
</comment>
<evidence type="ECO:0000313" key="2">
    <source>
        <dbReference type="Proteomes" id="UP000805193"/>
    </source>
</evidence>
<dbReference type="Proteomes" id="UP000805193">
    <property type="component" value="Unassembled WGS sequence"/>
</dbReference>
<proteinExistence type="predicted"/>
<sequence length="506" mass="54566">MRLPEAPLFHVDWWVDPCSKVYPSTRSNWLTSRRSSRADQHLGSTNFQVVVNTRAAALKLREAGSVSFANQLVPIVPTGPQVSNVTCLFLPTFVRNDQLAEALAPYGKVTDDCHVRAQCTTGYCDPCGVFGHLTEGCPANCRRSGGTHVTVDCTAKRSYSSIVVGNYATDFPALDPGNASSPIAPEAPTALPVCTVAPPSPPDAATAAFPPPPPSPPPPAPPEPSPTGSGVTSAEATEFVRGAAVVVGDIAYAVWSPASGDGEVSSNSDHLVIDENPAPGGPAATPTDSMDTTTTDTPDCKPSRPPHEDSKRPVTSSGSRSPDSGSPRATRLYGNTISKCEQYWNSSNRPKSAEIVASVLGRQLATPCVARWSSLYHALVALLENKSQLRILSERLDLVAFRDAELEFLEEYRDILYPIATAKQTEVMHFARAQNCDLLCFQDTNFSHFRDVPDFEARFSVTAFFSYAQRRVTGVGVVVYNRSLLRNATYQVLRRTEGLYGLTFVA</sequence>
<reference evidence="1 2" key="1">
    <citation type="journal article" date="2020" name="Cell">
        <title>Large-Scale Comparative Analyses of Tick Genomes Elucidate Their Genetic Diversity and Vector Capacities.</title>
        <authorList>
            <consortium name="Tick Genome and Microbiome Consortium (TIGMIC)"/>
            <person name="Jia N."/>
            <person name="Wang J."/>
            <person name="Shi W."/>
            <person name="Du L."/>
            <person name="Sun Y."/>
            <person name="Zhan W."/>
            <person name="Jiang J.F."/>
            <person name="Wang Q."/>
            <person name="Zhang B."/>
            <person name="Ji P."/>
            <person name="Bell-Sakyi L."/>
            <person name="Cui X.M."/>
            <person name="Yuan T.T."/>
            <person name="Jiang B.G."/>
            <person name="Yang W.F."/>
            <person name="Lam T.T."/>
            <person name="Chang Q.C."/>
            <person name="Ding S.J."/>
            <person name="Wang X.J."/>
            <person name="Zhu J.G."/>
            <person name="Ruan X.D."/>
            <person name="Zhao L."/>
            <person name="Wei J.T."/>
            <person name="Ye R.Z."/>
            <person name="Que T.C."/>
            <person name="Du C.H."/>
            <person name="Zhou Y.H."/>
            <person name="Cheng J.X."/>
            <person name="Dai P.F."/>
            <person name="Guo W.B."/>
            <person name="Han X.H."/>
            <person name="Huang E.J."/>
            <person name="Li L.F."/>
            <person name="Wei W."/>
            <person name="Gao Y.C."/>
            <person name="Liu J.Z."/>
            <person name="Shao H.Z."/>
            <person name="Wang X."/>
            <person name="Wang C.C."/>
            <person name="Yang T.C."/>
            <person name="Huo Q.B."/>
            <person name="Li W."/>
            <person name="Chen H.Y."/>
            <person name="Chen S.E."/>
            <person name="Zhou L.G."/>
            <person name="Ni X.B."/>
            <person name="Tian J.H."/>
            <person name="Sheng Y."/>
            <person name="Liu T."/>
            <person name="Pan Y.S."/>
            <person name="Xia L.Y."/>
            <person name="Li J."/>
            <person name="Zhao F."/>
            <person name="Cao W.C."/>
        </authorList>
    </citation>
    <scope>NUCLEOTIDE SEQUENCE [LARGE SCALE GENOMIC DNA]</scope>
    <source>
        <strain evidence="1">Iper-2018</strain>
    </source>
</reference>
<protein>
    <submittedName>
        <fullName evidence="1">Uncharacterized protein</fullName>
    </submittedName>
</protein>
<name>A0AC60PP10_IXOPE</name>
<accession>A0AC60PP10</accession>
<dbReference type="EMBL" id="JABSTQ010010201">
    <property type="protein sequence ID" value="KAG0422630.1"/>
    <property type="molecule type" value="Genomic_DNA"/>
</dbReference>
<gene>
    <name evidence="1" type="ORF">HPB47_001569</name>
</gene>
<organism evidence="1 2">
    <name type="scientific">Ixodes persulcatus</name>
    <name type="common">Taiga tick</name>
    <dbReference type="NCBI Taxonomy" id="34615"/>
    <lineage>
        <taxon>Eukaryota</taxon>
        <taxon>Metazoa</taxon>
        <taxon>Ecdysozoa</taxon>
        <taxon>Arthropoda</taxon>
        <taxon>Chelicerata</taxon>
        <taxon>Arachnida</taxon>
        <taxon>Acari</taxon>
        <taxon>Parasitiformes</taxon>
        <taxon>Ixodida</taxon>
        <taxon>Ixodoidea</taxon>
        <taxon>Ixodidae</taxon>
        <taxon>Ixodinae</taxon>
        <taxon>Ixodes</taxon>
    </lineage>
</organism>
<evidence type="ECO:0000313" key="1">
    <source>
        <dbReference type="EMBL" id="KAG0422630.1"/>
    </source>
</evidence>